<comment type="similarity">
    <text evidence="1 2">Belongs to the small heat shock protein (HSP20) family.</text>
</comment>
<dbReference type="Pfam" id="PF07762">
    <property type="entry name" value="DUF1618"/>
    <property type="match status" value="2"/>
</dbReference>
<dbReference type="Proteomes" id="UP000636709">
    <property type="component" value="Unassembled WGS sequence"/>
</dbReference>
<keyword evidence="6" id="KW-1185">Reference proteome</keyword>
<gene>
    <name evidence="5" type="ORF">HU200_023902</name>
</gene>
<name>A0A835C3Z0_9POAL</name>
<dbReference type="PROSITE" id="PS01031">
    <property type="entry name" value="SHSP"/>
    <property type="match status" value="1"/>
</dbReference>
<dbReference type="CDD" id="cd06464">
    <property type="entry name" value="ACD_sHsps-like"/>
    <property type="match status" value="1"/>
</dbReference>
<dbReference type="InterPro" id="IPR011676">
    <property type="entry name" value="DUF1618"/>
</dbReference>
<sequence length="1523" mass="165413">MDSHHSLHRRPPCGFDMAFAILVFAAKPPAASPIRMNLNGITATATADPVPGTIHPTPINQKHWKAWKLEFLPSQANPVSAQKAAERLRYKPDVALNVNLNIASPAFTLTMDNTTAAHAQGTLPEDVVGDGGEVLPPAARLPPRAGSGRRRRPSSSLSTPMSCGGGGGGTGCVCAELRGPSGSVRAPIRLSLLATSPPSSAARVASSRRPRPPFLPRLHHHTLDFLHLIGADLERQPLIGPAQHKSSYGPYVGLIDLGLHGAPPSPSLLPNNHRRVRRAPPIRVSSIRRSMAAAHPEKPGADSRATGSELPAYIVLDDEAYMEDLENATTAVGKTRSGHRRVKVSFFAADPPRLSHFCVHCPRMTTKFDFRGRPRVLHAEDNLALISIGFACGPTTEYIFYRAAGRGRRPSIEPLPKIVGKYLGEQSFVASVGFRPCGGDGGGYVVAALALTLVAEESELHVFRSERGTWTKTVLAHGRHLLCMVEKVIAMGAGELGFVSLLKGIIVCDVLSDNPTGRFVPLPKLLPANKDHSELCSARPFRDVAGYADGLIKCVEVEPLSRITIHKVPQEVDMVEEETYEYLGWRVIVWSRMPSSTSWRKECLIHVDDIIANTTPTRAALLGELGGSRAPSLSTLKELHVTSCPYFGNGLKYQLQPLMPPTAHPHPPPLPPPPQSVPPQYIRRRTRTAGSCSLSSTQLARRMAIPPMATATARKYVEFAPPHSLQEEPGVLALRVDLTGQGKPTRTLCISMSIHAGFKKEQIRVQIDSFGRLRIRGERPVDAEGRQWKRFGKEFEVPDTCDAAGIRARFDKDDGVLLITMPKLSAAAAEEPKAPGANTGVAAGGPGYEPARRTGASPAGAAAAEAGEEKGKEEDARTAAMDRTGQQDEPHPTGSDDENDAAASAARRPAAYGFGKDRRRILLAIFAVMLALVAAGLFARYRLTMDPSAETASSGNHAVKPPRRILLLLGRRHELLPPSRAQPPGRDTAATMKKKRVLLNITAAVGIHSNRTSAKSLTRNSVPRPPQLSTVFVHTSDLNLAADDPPEIVRSEDDLLLLRVNVGKLRASLSPDDCDYFIYHAHPTHPSLELLRRPHPFFHNSYVGLLPRSGGHYTLAALVRTGERNLYKLHMSTIVSAPEQLFPVEIPSKCYRILYHHTTTVIPIGGERGTMGFVDLWRGILLCDVLDPNPTLRCMPLPLPLQKMGSNHGLGEELGYPGHSRGISFIRDKGCLSFVHNEVTGNRLPGYDAETGTIAFHVDDWTLTTWSNKEMSGSLDDWKEGVTVQASTISIDHGPVVSQALEKSGLLCKPHNSEEAAAARQQGLQNLMTFQPTPCAKGEDVAARHGTGTARHYAARHYVVPVPSRAVAALARHYERWSLPSRADGHDGPPCLSRPATVAPPCRSVVPWTARRCRGQLAATYRILALMLGKRGRWREGTLREGGNGGLQGGREGETGSTTSPWTEGTMEVGRKDSELFLKKHQEESEVAVGVWGGSEGGDDLRPRHYLDHASCRHWHYRVSCPT</sequence>
<feature type="region of interest" description="Disordered" evidence="3">
    <location>
        <begin position="657"/>
        <end position="680"/>
    </location>
</feature>
<dbReference type="PANTHER" id="PTHR33074:SF91">
    <property type="entry name" value="DUF1618 DOMAIN-CONTAINING PROTEIN"/>
    <property type="match status" value="1"/>
</dbReference>
<evidence type="ECO:0000256" key="3">
    <source>
        <dbReference type="SAM" id="MobiDB-lite"/>
    </source>
</evidence>
<feature type="domain" description="SHSP" evidence="4">
    <location>
        <begin position="714"/>
        <end position="838"/>
    </location>
</feature>
<evidence type="ECO:0000259" key="4">
    <source>
        <dbReference type="PROSITE" id="PS01031"/>
    </source>
</evidence>
<dbReference type="OrthoDB" id="1431247at2759"/>
<dbReference type="SUPFAM" id="SSF49764">
    <property type="entry name" value="HSP20-like chaperones"/>
    <property type="match status" value="1"/>
</dbReference>
<feature type="region of interest" description="Disordered" evidence="3">
    <location>
        <begin position="1437"/>
        <end position="1466"/>
    </location>
</feature>
<feature type="region of interest" description="Disordered" evidence="3">
    <location>
        <begin position="827"/>
        <end position="904"/>
    </location>
</feature>
<dbReference type="InterPro" id="IPR008978">
    <property type="entry name" value="HSP20-like_chaperone"/>
</dbReference>
<feature type="compositionally biased region" description="Low complexity" evidence="3">
    <location>
        <begin position="135"/>
        <end position="146"/>
    </location>
</feature>
<feature type="compositionally biased region" description="Gly residues" evidence="3">
    <location>
        <begin position="1440"/>
        <end position="1450"/>
    </location>
</feature>
<dbReference type="Pfam" id="PF00011">
    <property type="entry name" value="HSP20"/>
    <property type="match status" value="1"/>
</dbReference>
<feature type="region of interest" description="Disordered" evidence="3">
    <location>
        <begin position="129"/>
        <end position="166"/>
    </location>
</feature>
<dbReference type="Gene3D" id="2.60.40.790">
    <property type="match status" value="1"/>
</dbReference>
<comment type="caution">
    <text evidence="5">The sequence shown here is derived from an EMBL/GenBank/DDBJ whole genome shotgun (WGS) entry which is preliminary data.</text>
</comment>
<dbReference type="InterPro" id="IPR002068">
    <property type="entry name" value="A-crystallin/Hsp20_dom"/>
</dbReference>
<evidence type="ECO:0000256" key="2">
    <source>
        <dbReference type="RuleBase" id="RU003616"/>
    </source>
</evidence>
<feature type="compositionally biased region" description="Low complexity" evidence="3">
    <location>
        <begin position="827"/>
        <end position="837"/>
    </location>
</feature>
<evidence type="ECO:0000313" key="5">
    <source>
        <dbReference type="EMBL" id="KAF8720399.1"/>
    </source>
</evidence>
<reference evidence="5" key="1">
    <citation type="submission" date="2020-07" db="EMBL/GenBank/DDBJ databases">
        <title>Genome sequence and genetic diversity analysis of an under-domesticated orphan crop, white fonio (Digitaria exilis).</title>
        <authorList>
            <person name="Bennetzen J.L."/>
            <person name="Chen S."/>
            <person name="Ma X."/>
            <person name="Wang X."/>
            <person name="Yssel A.E.J."/>
            <person name="Chaluvadi S.R."/>
            <person name="Johnson M."/>
            <person name="Gangashetty P."/>
            <person name="Hamidou F."/>
            <person name="Sanogo M.D."/>
            <person name="Zwaenepoel A."/>
            <person name="Wallace J."/>
            <person name="Van De Peer Y."/>
            <person name="Van Deynze A."/>
        </authorList>
    </citation>
    <scope>NUCLEOTIDE SEQUENCE</scope>
    <source>
        <tissue evidence="5">Leaves</tissue>
    </source>
</reference>
<evidence type="ECO:0000313" key="6">
    <source>
        <dbReference type="Proteomes" id="UP000636709"/>
    </source>
</evidence>
<proteinExistence type="inferred from homology"/>
<organism evidence="5 6">
    <name type="scientific">Digitaria exilis</name>
    <dbReference type="NCBI Taxonomy" id="1010633"/>
    <lineage>
        <taxon>Eukaryota</taxon>
        <taxon>Viridiplantae</taxon>
        <taxon>Streptophyta</taxon>
        <taxon>Embryophyta</taxon>
        <taxon>Tracheophyta</taxon>
        <taxon>Spermatophyta</taxon>
        <taxon>Magnoliopsida</taxon>
        <taxon>Liliopsida</taxon>
        <taxon>Poales</taxon>
        <taxon>Poaceae</taxon>
        <taxon>PACMAD clade</taxon>
        <taxon>Panicoideae</taxon>
        <taxon>Panicodae</taxon>
        <taxon>Paniceae</taxon>
        <taxon>Anthephorinae</taxon>
        <taxon>Digitaria</taxon>
    </lineage>
</organism>
<feature type="compositionally biased region" description="Basic and acidic residues" evidence="3">
    <location>
        <begin position="867"/>
        <end position="877"/>
    </location>
</feature>
<dbReference type="EMBL" id="JACEFO010001696">
    <property type="protein sequence ID" value="KAF8720399.1"/>
    <property type="molecule type" value="Genomic_DNA"/>
</dbReference>
<dbReference type="PANTHER" id="PTHR33074">
    <property type="entry name" value="EXPRESSED PROTEIN-RELATED"/>
    <property type="match status" value="1"/>
</dbReference>
<feature type="compositionally biased region" description="Pro residues" evidence="3">
    <location>
        <begin position="658"/>
        <end position="677"/>
    </location>
</feature>
<accession>A0A835C3Z0</accession>
<protein>
    <recommendedName>
        <fullName evidence="4">SHSP domain-containing protein</fullName>
    </recommendedName>
</protein>
<evidence type="ECO:0000256" key="1">
    <source>
        <dbReference type="PROSITE-ProRule" id="PRU00285"/>
    </source>
</evidence>